<keyword evidence="6" id="KW-1185">Reference proteome</keyword>
<dbReference type="Pfam" id="PF00557">
    <property type="entry name" value="Peptidase_M24"/>
    <property type="match status" value="1"/>
</dbReference>
<gene>
    <name evidence="5" type="ORF">P378_19400</name>
</gene>
<evidence type="ECO:0000313" key="5">
    <source>
        <dbReference type="EMBL" id="PHJ36929.1"/>
    </source>
</evidence>
<evidence type="ECO:0000256" key="2">
    <source>
        <dbReference type="ARBA" id="ARBA00022801"/>
    </source>
</evidence>
<comment type="similarity">
    <text evidence="3">Belongs to the peptidase M24B family.</text>
</comment>
<dbReference type="Proteomes" id="UP000222564">
    <property type="component" value="Unassembled WGS sequence"/>
</dbReference>
<dbReference type="EMBL" id="AWQQ01000135">
    <property type="protein sequence ID" value="PHJ36929.1"/>
    <property type="molecule type" value="Genomic_DNA"/>
</dbReference>
<evidence type="ECO:0000256" key="1">
    <source>
        <dbReference type="ARBA" id="ARBA00022723"/>
    </source>
</evidence>
<sequence length="100" mass="10475">MLGEPDEKQQEIYSIVLAAQLAGLAAVREGVTAREVDEAARQVITDRGYGEYFGHGTGHGVGLAIHERPRVAAKDETVLKAGMVVTVEPGIYLPAGAGCA</sequence>
<evidence type="ECO:0000313" key="6">
    <source>
        <dbReference type="Proteomes" id="UP000222564"/>
    </source>
</evidence>
<dbReference type="PROSITE" id="PS00491">
    <property type="entry name" value="PROLINE_PEPTIDASE"/>
    <property type="match status" value="1"/>
</dbReference>
<dbReference type="AlphaFoldDB" id="A0A2C6M7A6"/>
<keyword evidence="2" id="KW-0378">Hydrolase</keyword>
<dbReference type="InterPro" id="IPR001131">
    <property type="entry name" value="Peptidase_M24B_aminopep-P_CS"/>
</dbReference>
<reference evidence="5 6" key="1">
    <citation type="submission" date="2013-09" db="EMBL/GenBank/DDBJ databases">
        <title>Biodegradation of hydrocarbons in the deep terrestrial subsurface : characterization of a microbial consortium composed of two Desulfotomaculum species originating from a deep geological formation.</title>
        <authorList>
            <person name="Aullo T."/>
            <person name="Berlendis S."/>
            <person name="Lascourreges J.-F."/>
            <person name="Dessort D."/>
            <person name="Saint-Laurent S."/>
            <person name="Schraauwers B."/>
            <person name="Mas J."/>
            <person name="Magot M."/>
            <person name="Ranchou-Peyruse A."/>
        </authorList>
    </citation>
    <scope>NUCLEOTIDE SEQUENCE [LARGE SCALE GENOMIC DNA]</scope>
    <source>
        <strain evidence="5 6">Bs107</strain>
    </source>
</reference>
<proteinExistence type="inferred from homology"/>
<dbReference type="InterPro" id="IPR036005">
    <property type="entry name" value="Creatinase/aminopeptidase-like"/>
</dbReference>
<dbReference type="InterPro" id="IPR000994">
    <property type="entry name" value="Pept_M24"/>
</dbReference>
<keyword evidence="1 3" id="KW-0479">Metal-binding</keyword>
<comment type="caution">
    <text evidence="5">The sequence shown here is derived from an EMBL/GenBank/DDBJ whole genome shotgun (WGS) entry which is preliminary data.</text>
</comment>
<name>A0A2C6M7A6_9FIRM</name>
<dbReference type="GO" id="GO:0016787">
    <property type="term" value="F:hydrolase activity"/>
    <property type="evidence" value="ECO:0007669"/>
    <property type="project" value="UniProtKB-KW"/>
</dbReference>
<dbReference type="Gene3D" id="3.90.230.10">
    <property type="entry name" value="Creatinase/methionine aminopeptidase superfamily"/>
    <property type="match status" value="1"/>
</dbReference>
<dbReference type="PANTHER" id="PTHR46112">
    <property type="entry name" value="AMINOPEPTIDASE"/>
    <property type="match status" value="1"/>
</dbReference>
<evidence type="ECO:0000259" key="4">
    <source>
        <dbReference type="Pfam" id="PF00557"/>
    </source>
</evidence>
<dbReference type="GO" id="GO:0046872">
    <property type="term" value="F:metal ion binding"/>
    <property type="evidence" value="ECO:0007669"/>
    <property type="project" value="UniProtKB-KW"/>
</dbReference>
<dbReference type="SUPFAM" id="SSF55920">
    <property type="entry name" value="Creatinase/aminopeptidase"/>
    <property type="match status" value="1"/>
</dbReference>
<protein>
    <recommendedName>
        <fullName evidence="4">Peptidase M24 domain-containing protein</fullName>
    </recommendedName>
</protein>
<accession>A0A2C6M7A6</accession>
<feature type="domain" description="Peptidase M24" evidence="4">
    <location>
        <begin position="2"/>
        <end position="98"/>
    </location>
</feature>
<dbReference type="PANTHER" id="PTHR46112:SF3">
    <property type="entry name" value="AMINOPEPTIDASE YPDF"/>
    <property type="match status" value="1"/>
</dbReference>
<dbReference type="InterPro" id="IPR050659">
    <property type="entry name" value="Peptidase_M24B"/>
</dbReference>
<organism evidence="5 6">
    <name type="scientific">Desulforamulus profundi</name>
    <dbReference type="NCBI Taxonomy" id="1383067"/>
    <lineage>
        <taxon>Bacteria</taxon>
        <taxon>Bacillati</taxon>
        <taxon>Bacillota</taxon>
        <taxon>Clostridia</taxon>
        <taxon>Eubacteriales</taxon>
        <taxon>Peptococcaceae</taxon>
        <taxon>Desulforamulus</taxon>
    </lineage>
</organism>
<evidence type="ECO:0000256" key="3">
    <source>
        <dbReference type="RuleBase" id="RU000590"/>
    </source>
</evidence>